<dbReference type="SUPFAM" id="SSF53706">
    <property type="entry name" value="Formate dehydrogenase/DMSO reductase, domains 1-3"/>
    <property type="match status" value="1"/>
</dbReference>
<protein>
    <submittedName>
        <fullName evidence="9">Anaerobic dimethyl sulfoxide reductase chain A</fullName>
        <ecNumber evidence="9">1.8.5.3</ecNumber>
    </submittedName>
</protein>
<dbReference type="GO" id="GO:0009061">
    <property type="term" value="P:anaerobic respiration"/>
    <property type="evidence" value="ECO:0007669"/>
    <property type="project" value="TreeGrafter"/>
</dbReference>
<sequence length="877" mass="98493">MDRRNFMKLSSGVVAASAIPSATVFANDKKLDKDVELIPHASHYGPFKAVVKKGKLIGVQPLEDVDAMPTKMLLDGIVSRTYDDTRIKYPMVRKSYLENVGGDTKRELRGKEEFVRVSWSDALALVSSEISKVIKENGNDSLFSTSYDGWSHSGILRPNVLQGRLFSLLGGHSVTKGDYSAGASQISLPHIIGDMEVYSPQSSWKTIYDNTEVMVFIGSDPVKNSRIEYRVADHQMLPNWYKIKEKGVKFISINPHRTSTSKAMNADWIQIKPNTDTALFLAMSYYAYTNELHDKKYLDKYTVGFDKFLPYLLGKDEDKTPKTPEWAEKITGIPAEKIIELTKLFASKKTQFAPAWSLQRADHGEMPHWAIINFVAILGKIGKVGEGVGFSFHYGNGGTIQSGKSMPVGLAQGKNSVPLFCPASRLTEMLENPNKTFNQNHGEHKYPDVKLIYNSGNNFMSHQQDTNRLIKALNKQVETIVVQDTWWCASARMADIVLPATSTLERNDISSGGTYSNDKIYAMKKAIEPIGESLDDFEIFRRIAYIFDVEKEFTEGKDVMSILKESYEKSSGTMKFEEFWEKGIEKFTAPKEAENFVRHNDFYKDPIKNKLHTTSGKIELYCKDFEGIGESMPPIPKFIEPDEFLGNAKEGEVHVVSPHPNMRLHSQMANANIRSIENIKGRQHILISKEDAASRNIKDEDLIEVYNKRGSLIGGARISDDIMKGVIAIEEGNWLQFDKKGRCNNGSINILTSSKACSELSQATTANSTLASIKKCDDAEPNKAFVPPVTVKIKYDISKIVTNVKGTFKREKSEKNMSEGEKILYRSCSVCHAPPEPSHFTEKQWNGILPSMIPRAGINKKEQSTLREFIKKNAKKN</sequence>
<dbReference type="InterPro" id="IPR041460">
    <property type="entry name" value="Molybdopterin_N"/>
</dbReference>
<dbReference type="GO" id="GO:0030151">
    <property type="term" value="F:molybdenum ion binding"/>
    <property type="evidence" value="ECO:0007669"/>
    <property type="project" value="TreeGrafter"/>
</dbReference>
<dbReference type="AlphaFoldDB" id="A0A1W1EFL3"/>
<feature type="domain" description="Cytochrome c" evidence="8">
    <location>
        <begin position="815"/>
        <end position="877"/>
    </location>
</feature>
<dbReference type="InterPro" id="IPR006655">
    <property type="entry name" value="Mopterin_OxRdtase_prok_CS"/>
</dbReference>
<dbReference type="PROSITE" id="PS51007">
    <property type="entry name" value="CYTC"/>
    <property type="match status" value="1"/>
</dbReference>
<dbReference type="InterPro" id="IPR006656">
    <property type="entry name" value="Mopterin_OxRdtase"/>
</dbReference>
<keyword evidence="7" id="KW-0408">Iron</keyword>
<dbReference type="GO" id="GO:0016491">
    <property type="term" value="F:oxidoreductase activity"/>
    <property type="evidence" value="ECO:0007669"/>
    <property type="project" value="UniProtKB-KW"/>
</dbReference>
<dbReference type="InterPro" id="IPR050612">
    <property type="entry name" value="Prok_Mopterin_Oxidored"/>
</dbReference>
<dbReference type="Gene3D" id="3.40.228.10">
    <property type="entry name" value="Dimethylsulfoxide Reductase, domain 2"/>
    <property type="match status" value="1"/>
</dbReference>
<dbReference type="SUPFAM" id="SSF50692">
    <property type="entry name" value="ADC-like"/>
    <property type="match status" value="1"/>
</dbReference>
<dbReference type="InterPro" id="IPR009010">
    <property type="entry name" value="Asp_de-COase-like_dom_sf"/>
</dbReference>
<evidence type="ECO:0000313" key="9">
    <source>
        <dbReference type="EMBL" id="SFZ98798.1"/>
    </source>
</evidence>
<dbReference type="PANTHER" id="PTHR43742">
    <property type="entry name" value="TRIMETHYLAMINE-N-OXIDE REDUCTASE"/>
    <property type="match status" value="1"/>
</dbReference>
<organism evidence="9">
    <name type="scientific">hydrothermal vent metagenome</name>
    <dbReference type="NCBI Taxonomy" id="652676"/>
    <lineage>
        <taxon>unclassified sequences</taxon>
        <taxon>metagenomes</taxon>
        <taxon>ecological metagenomes</taxon>
    </lineage>
</organism>
<evidence type="ECO:0000256" key="4">
    <source>
        <dbReference type="ARBA" id="ARBA00022723"/>
    </source>
</evidence>
<dbReference type="Gene3D" id="3.90.55.10">
    <property type="entry name" value="Dimethylsulfoxide Reductase, domain 3"/>
    <property type="match status" value="1"/>
</dbReference>
<dbReference type="EMBL" id="FPKX01000060">
    <property type="protein sequence ID" value="SFZ98798.1"/>
    <property type="molecule type" value="Genomic_DNA"/>
</dbReference>
<proteinExistence type="inferred from homology"/>
<evidence type="ECO:0000256" key="3">
    <source>
        <dbReference type="ARBA" id="ARBA00022505"/>
    </source>
</evidence>
<evidence type="ECO:0000256" key="2">
    <source>
        <dbReference type="ARBA" id="ARBA00010312"/>
    </source>
</evidence>
<keyword evidence="4" id="KW-0479">Metal-binding</keyword>
<dbReference type="PROSITE" id="PS00932">
    <property type="entry name" value="MOLYBDOPTERIN_PROK_3"/>
    <property type="match status" value="1"/>
</dbReference>
<dbReference type="Pfam" id="PF01568">
    <property type="entry name" value="Molydop_binding"/>
    <property type="match status" value="1"/>
</dbReference>
<dbReference type="Pfam" id="PF00384">
    <property type="entry name" value="Molybdopterin"/>
    <property type="match status" value="1"/>
</dbReference>
<comment type="similarity">
    <text evidence="2">Belongs to the prokaryotic molybdopterin-containing oxidoreductase family.</text>
</comment>
<evidence type="ECO:0000256" key="6">
    <source>
        <dbReference type="ARBA" id="ARBA00023002"/>
    </source>
</evidence>
<dbReference type="GO" id="GO:0020037">
    <property type="term" value="F:heme binding"/>
    <property type="evidence" value="ECO:0007669"/>
    <property type="project" value="InterPro"/>
</dbReference>
<keyword evidence="6 9" id="KW-0560">Oxidoreductase</keyword>
<keyword evidence="3" id="KW-0500">Molybdenum</keyword>
<comment type="cofactor">
    <cofactor evidence="1">
        <name>Mo-bis(molybdopterin guanine dinucleotide)</name>
        <dbReference type="ChEBI" id="CHEBI:60539"/>
    </cofactor>
</comment>
<dbReference type="Gene3D" id="2.40.40.20">
    <property type="match status" value="1"/>
</dbReference>
<dbReference type="InterPro" id="IPR006657">
    <property type="entry name" value="MoPterin_dinucl-bd_dom"/>
</dbReference>
<keyword evidence="5" id="KW-0574">Periplasm</keyword>
<dbReference type="GO" id="GO:0009055">
    <property type="term" value="F:electron transfer activity"/>
    <property type="evidence" value="ECO:0007669"/>
    <property type="project" value="InterPro"/>
</dbReference>
<name>A0A1W1EFL3_9ZZZZ</name>
<dbReference type="Gene3D" id="3.40.50.740">
    <property type="match status" value="1"/>
</dbReference>
<evidence type="ECO:0000259" key="8">
    <source>
        <dbReference type="PROSITE" id="PS51007"/>
    </source>
</evidence>
<reference evidence="9" key="1">
    <citation type="submission" date="2016-10" db="EMBL/GenBank/DDBJ databases">
        <authorList>
            <person name="de Groot N.N."/>
        </authorList>
    </citation>
    <scope>NUCLEOTIDE SEQUENCE</scope>
</reference>
<evidence type="ECO:0000256" key="5">
    <source>
        <dbReference type="ARBA" id="ARBA00022764"/>
    </source>
</evidence>
<dbReference type="GO" id="GO:0043546">
    <property type="term" value="F:molybdopterin cofactor binding"/>
    <property type="evidence" value="ECO:0007669"/>
    <property type="project" value="InterPro"/>
</dbReference>
<gene>
    <name evidence="9" type="ORF">MNB_SV-5-1471</name>
</gene>
<evidence type="ECO:0000256" key="7">
    <source>
        <dbReference type="ARBA" id="ARBA00023004"/>
    </source>
</evidence>
<evidence type="ECO:0000256" key="1">
    <source>
        <dbReference type="ARBA" id="ARBA00001942"/>
    </source>
</evidence>
<dbReference type="Pfam" id="PF18364">
    <property type="entry name" value="Molybdopterin_N"/>
    <property type="match status" value="1"/>
</dbReference>
<dbReference type="InterPro" id="IPR009056">
    <property type="entry name" value="Cyt_c-like_dom"/>
</dbReference>
<accession>A0A1W1EFL3</accession>
<dbReference type="EC" id="1.8.5.3" evidence="9"/>
<dbReference type="GO" id="GO:0030288">
    <property type="term" value="C:outer membrane-bounded periplasmic space"/>
    <property type="evidence" value="ECO:0007669"/>
    <property type="project" value="TreeGrafter"/>
</dbReference>
<dbReference type="PANTHER" id="PTHR43742:SF10">
    <property type="entry name" value="TRIMETHYLAMINE-N-OXIDE REDUCTASE 2"/>
    <property type="match status" value="1"/>
</dbReference>